<evidence type="ECO:0000313" key="2">
    <source>
        <dbReference type="EMBL" id="CAI9971320.1"/>
    </source>
</evidence>
<protein>
    <submittedName>
        <fullName evidence="3">Hypothetical_protein</fullName>
    </submittedName>
</protein>
<reference evidence="3 5" key="2">
    <citation type="submission" date="2024-07" db="EMBL/GenBank/DDBJ databases">
        <authorList>
            <person name="Akdeniz Z."/>
        </authorList>
    </citation>
    <scope>NUCLEOTIDE SEQUENCE [LARGE SCALE GENOMIC DNA]</scope>
</reference>
<evidence type="ECO:0000313" key="3">
    <source>
        <dbReference type="EMBL" id="CAL5996056.1"/>
    </source>
</evidence>
<evidence type="ECO:0000313" key="1">
    <source>
        <dbReference type="EMBL" id="CAI9946692.1"/>
    </source>
</evidence>
<dbReference type="EMBL" id="CAXDID020000186">
    <property type="protein sequence ID" value="CAL6050870.1"/>
    <property type="molecule type" value="Genomic_DNA"/>
</dbReference>
<evidence type="ECO:0000313" key="4">
    <source>
        <dbReference type="EMBL" id="CAL6050870.1"/>
    </source>
</evidence>
<proteinExistence type="predicted"/>
<evidence type="ECO:0000313" key="5">
    <source>
        <dbReference type="Proteomes" id="UP001642409"/>
    </source>
</evidence>
<comment type="caution">
    <text evidence="1">The sequence shown here is derived from an EMBL/GenBank/DDBJ whole genome shotgun (WGS) entry which is preliminary data.</text>
</comment>
<dbReference type="EMBL" id="CATOUU010000764">
    <property type="protein sequence ID" value="CAI9946692.1"/>
    <property type="molecule type" value="Genomic_DNA"/>
</dbReference>
<dbReference type="EMBL" id="CATOUU010001090">
    <property type="protein sequence ID" value="CAI9971320.1"/>
    <property type="molecule type" value="Genomic_DNA"/>
</dbReference>
<keyword evidence="5" id="KW-1185">Reference proteome</keyword>
<organism evidence="1">
    <name type="scientific">Hexamita inflata</name>
    <dbReference type="NCBI Taxonomy" id="28002"/>
    <lineage>
        <taxon>Eukaryota</taxon>
        <taxon>Metamonada</taxon>
        <taxon>Diplomonadida</taxon>
        <taxon>Hexamitidae</taxon>
        <taxon>Hexamitinae</taxon>
        <taxon>Hexamita</taxon>
    </lineage>
</organism>
<dbReference type="AlphaFoldDB" id="A0AA86UDC2"/>
<dbReference type="Proteomes" id="UP001642409">
    <property type="component" value="Unassembled WGS sequence"/>
</dbReference>
<sequence>MNVLIKLQENQSKELIDQFIQNFPPKYTHKLPNISFFTTQIQTLIQQQQKLPEQSLNLQFIKARGFSYRKFKAFNQFRQLVTSIIRLKEFDITKFITEYTEQFKTDQQYVQPTHQFYIKLIFEMVNIYAKAQRVQSLINDIFDESLLWVQSNQQITHNSFMMLKVSEIQQQFDFQLQSTLLQILQIITGLQLNFVENQNYFYQLYNTMQIQNSIYFQEIAEEKKKIEPKKKSFAEIMGQPKGFGSGSAKKGQWW</sequence>
<accession>A0AA86UDC2</accession>
<reference evidence="1" key="1">
    <citation type="submission" date="2023-06" db="EMBL/GenBank/DDBJ databases">
        <authorList>
            <person name="Kurt Z."/>
        </authorList>
    </citation>
    <scope>NUCLEOTIDE SEQUENCE</scope>
</reference>
<dbReference type="EMBL" id="CAXDID020000034">
    <property type="protein sequence ID" value="CAL5996056.1"/>
    <property type="molecule type" value="Genomic_DNA"/>
</dbReference>
<name>A0AA86UDC2_9EUKA</name>
<gene>
    <name evidence="3" type="ORF">HINF_LOCUS14508</name>
    <name evidence="1" type="ORF">HINF_LOCUS34337</name>
    <name evidence="4" type="ORF">HINF_LOCUS44095</name>
    <name evidence="2" type="ORF">HINF_LOCUS58965</name>
</gene>